<evidence type="ECO:0000313" key="2">
    <source>
        <dbReference type="Proteomes" id="UP000826656"/>
    </source>
</evidence>
<evidence type="ECO:0000313" key="1">
    <source>
        <dbReference type="EMBL" id="KAH0761087.1"/>
    </source>
</evidence>
<reference evidence="1 2" key="1">
    <citation type="journal article" date="2021" name="bioRxiv">
        <title>Chromosome-scale and haplotype-resolved genome assembly of a tetraploid potato cultivar.</title>
        <authorList>
            <person name="Sun H."/>
            <person name="Jiao W.-B."/>
            <person name="Krause K."/>
            <person name="Campoy J.A."/>
            <person name="Goel M."/>
            <person name="Folz-Donahue K."/>
            <person name="Kukat C."/>
            <person name="Huettel B."/>
            <person name="Schneeberger K."/>
        </authorList>
    </citation>
    <scope>NUCLEOTIDE SEQUENCE [LARGE SCALE GENOMIC DNA]</scope>
    <source>
        <strain evidence="1">SolTubOtavaFocal</strain>
        <tissue evidence="1">Leaves</tissue>
    </source>
</reference>
<organism evidence="1 2">
    <name type="scientific">Solanum tuberosum</name>
    <name type="common">Potato</name>
    <dbReference type="NCBI Taxonomy" id="4113"/>
    <lineage>
        <taxon>Eukaryota</taxon>
        <taxon>Viridiplantae</taxon>
        <taxon>Streptophyta</taxon>
        <taxon>Embryophyta</taxon>
        <taxon>Tracheophyta</taxon>
        <taxon>Spermatophyta</taxon>
        <taxon>Magnoliopsida</taxon>
        <taxon>eudicotyledons</taxon>
        <taxon>Gunneridae</taxon>
        <taxon>Pentapetalae</taxon>
        <taxon>asterids</taxon>
        <taxon>lamiids</taxon>
        <taxon>Solanales</taxon>
        <taxon>Solanaceae</taxon>
        <taxon>Solanoideae</taxon>
        <taxon>Solaneae</taxon>
        <taxon>Solanum</taxon>
    </lineage>
</organism>
<comment type="caution">
    <text evidence="1">The sequence shown here is derived from an EMBL/GenBank/DDBJ whole genome shotgun (WGS) entry which is preliminary data.</text>
</comment>
<gene>
    <name evidence="1" type="ORF">KY290_017160</name>
</gene>
<proteinExistence type="predicted"/>
<dbReference type="Proteomes" id="UP000826656">
    <property type="component" value="Unassembled WGS sequence"/>
</dbReference>
<keyword evidence="2" id="KW-1185">Reference proteome</keyword>
<dbReference type="EMBL" id="JAIVGD010000013">
    <property type="protein sequence ID" value="KAH0761087.1"/>
    <property type="molecule type" value="Genomic_DNA"/>
</dbReference>
<name>A0ABQ7VAJ9_SOLTU</name>
<accession>A0ABQ7VAJ9</accession>
<sequence length="93" mass="10190">MAKPFPEDLYLFPTSCAEFKSVCEAFVNISVCVGRPAQEIGCNSTIEILVIQNSLLGLQQPVHYHHLRGIGSHADPSCIYRLATPPDSETSQT</sequence>
<protein>
    <submittedName>
        <fullName evidence="1">Uncharacterized protein</fullName>
    </submittedName>
</protein>